<reference evidence="3 6" key="2">
    <citation type="journal article" date="2019" name="Emerg. Microbes Infect.">
        <title>Comprehensive subspecies identification of 175 nontuberculous mycobacteria species based on 7547 genomic profiles.</title>
        <authorList>
            <person name="Matsumoto Y."/>
            <person name="Kinjo T."/>
            <person name="Motooka D."/>
            <person name="Nabeya D."/>
            <person name="Jung N."/>
            <person name="Uechi K."/>
            <person name="Horii T."/>
            <person name="Iida T."/>
            <person name="Fujita J."/>
            <person name="Nakamura S."/>
        </authorList>
    </citation>
    <scope>NUCLEOTIDE SEQUENCE [LARGE SCALE GENOMIC DNA]</scope>
    <source>
        <strain evidence="3 6">JCM 6377</strain>
    </source>
</reference>
<dbReference type="PROSITE" id="PS51257">
    <property type="entry name" value="PROKAR_LIPOPROTEIN"/>
    <property type="match status" value="1"/>
</dbReference>
<comment type="caution">
    <text evidence="4">The sequence shown here is derived from an EMBL/GenBank/DDBJ whole genome shotgun (WGS) entry which is preliminary data.</text>
</comment>
<dbReference type="Proteomes" id="UP000465302">
    <property type="component" value="Unassembled WGS sequence"/>
</dbReference>
<feature type="domain" description="SsuA/THI5-like" evidence="2">
    <location>
        <begin position="122"/>
        <end position="194"/>
    </location>
</feature>
<evidence type="ECO:0000313" key="4">
    <source>
        <dbReference type="EMBL" id="PEG38924.1"/>
    </source>
</evidence>
<keyword evidence="1" id="KW-0732">Signal</keyword>
<organism evidence="4 5">
    <name type="scientific">Mycolicibacterium agri</name>
    <name type="common">Mycobacterium agri</name>
    <dbReference type="NCBI Taxonomy" id="36811"/>
    <lineage>
        <taxon>Bacteria</taxon>
        <taxon>Bacillati</taxon>
        <taxon>Actinomycetota</taxon>
        <taxon>Actinomycetes</taxon>
        <taxon>Mycobacteriales</taxon>
        <taxon>Mycobacteriaceae</taxon>
        <taxon>Mycolicibacterium</taxon>
    </lineage>
</organism>
<proteinExistence type="predicted"/>
<sequence length="341" mass="36819">MNRILTPMTIVAVLAALLTGCASGGDESKKLVIAHQDNGLPALIDASGVLDGTPYKVEWAILAGPAANLTALYGKTIDVGHMGDTSLTIEQANANQPWTEQTAPLKIVAGWRNDFDPKYTPLVTAVRTSAGIDSLAGLRGRSWGYNFGGYNHAQYLVSLARAGLTESDIKPVKFNDGNAAAAAFNSGQVDVFSGSHAAILSSLTSGDAKILLSDRDTKIPALGVWTARTDVLADPDKDAALRDFFGRLSRFWEWYADNPDTVKQTLKSTLKLDDARTEFEYHVRSGSFRKLDDALVAEEQAVADELYRSGVVKKQVDVTVEYDPRYNDVQKAQGPQAPTVK</sequence>
<evidence type="ECO:0000313" key="3">
    <source>
        <dbReference type="EMBL" id="GFG53216.1"/>
    </source>
</evidence>
<dbReference type="EMBL" id="BLKS01000001">
    <property type="protein sequence ID" value="GFG53216.1"/>
    <property type="molecule type" value="Genomic_DNA"/>
</dbReference>
<dbReference type="PANTHER" id="PTHR30024">
    <property type="entry name" value="ALIPHATIC SULFONATES-BINDING PROTEIN-RELATED"/>
    <property type="match status" value="1"/>
</dbReference>
<protein>
    <submittedName>
        <fullName evidence="4">Nitrate ABC transporter substrate-binding protein</fullName>
    </submittedName>
</protein>
<reference evidence="3" key="3">
    <citation type="submission" date="2020-02" db="EMBL/GenBank/DDBJ databases">
        <authorList>
            <person name="Matsumoto Y."/>
            <person name="Motooka D."/>
            <person name="Nakamura S."/>
        </authorList>
    </citation>
    <scope>NUCLEOTIDE SEQUENCE</scope>
    <source>
        <strain evidence="3">JCM 6377</strain>
    </source>
</reference>
<name>A0A2A7N4V9_MYCAG</name>
<feature type="chain" id="PRO_5033300464" evidence="1">
    <location>
        <begin position="25"/>
        <end position="341"/>
    </location>
</feature>
<dbReference type="OrthoDB" id="506623at2"/>
<dbReference type="Pfam" id="PF09084">
    <property type="entry name" value="NMT1"/>
    <property type="match status" value="1"/>
</dbReference>
<dbReference type="EMBL" id="PDCP01000017">
    <property type="protein sequence ID" value="PEG38924.1"/>
    <property type="molecule type" value="Genomic_DNA"/>
</dbReference>
<keyword evidence="5" id="KW-1185">Reference proteome</keyword>
<feature type="signal peptide" evidence="1">
    <location>
        <begin position="1"/>
        <end position="24"/>
    </location>
</feature>
<evidence type="ECO:0000313" key="5">
    <source>
        <dbReference type="Proteomes" id="UP000220914"/>
    </source>
</evidence>
<dbReference type="SUPFAM" id="SSF53850">
    <property type="entry name" value="Periplasmic binding protein-like II"/>
    <property type="match status" value="1"/>
</dbReference>
<dbReference type="Gene3D" id="3.40.190.10">
    <property type="entry name" value="Periplasmic binding protein-like II"/>
    <property type="match status" value="2"/>
</dbReference>
<accession>A0A2A7N4V9</accession>
<dbReference type="InterPro" id="IPR015168">
    <property type="entry name" value="SsuA/THI5"/>
</dbReference>
<dbReference type="Proteomes" id="UP000220914">
    <property type="component" value="Unassembled WGS sequence"/>
</dbReference>
<evidence type="ECO:0000256" key="1">
    <source>
        <dbReference type="SAM" id="SignalP"/>
    </source>
</evidence>
<evidence type="ECO:0000313" key="6">
    <source>
        <dbReference type="Proteomes" id="UP000465302"/>
    </source>
</evidence>
<dbReference type="PANTHER" id="PTHR30024:SF48">
    <property type="entry name" value="ABC TRANSPORTER SUBSTRATE-BINDING PROTEIN"/>
    <property type="match status" value="1"/>
</dbReference>
<dbReference type="AlphaFoldDB" id="A0A2A7N4V9"/>
<evidence type="ECO:0000259" key="2">
    <source>
        <dbReference type="Pfam" id="PF09084"/>
    </source>
</evidence>
<reference evidence="4 5" key="1">
    <citation type="submission" date="2017-10" db="EMBL/GenBank/DDBJ databases">
        <title>The new phylogeny of genus Mycobacterium.</title>
        <authorList>
            <person name="Tortoli E."/>
            <person name="Trovato A."/>
            <person name="Cirillo D.M."/>
        </authorList>
    </citation>
    <scope>NUCLEOTIDE SEQUENCE [LARGE SCALE GENOMIC DNA]</scope>
    <source>
        <strain evidence="4 5">CCUG37673</strain>
    </source>
</reference>
<gene>
    <name evidence="4" type="ORF">CQY20_11830</name>
    <name evidence="3" type="ORF">MAGR_46570</name>
</gene>